<reference evidence="3 4" key="1">
    <citation type="journal article" date="2015" name="Genome Announc.">
        <title>Expanding the biotechnology potential of lactobacilli through comparative genomics of 213 strains and associated genera.</title>
        <authorList>
            <person name="Sun Z."/>
            <person name="Harris H.M."/>
            <person name="McCann A."/>
            <person name="Guo C."/>
            <person name="Argimon S."/>
            <person name="Zhang W."/>
            <person name="Yang X."/>
            <person name="Jeffery I.B."/>
            <person name="Cooney J.C."/>
            <person name="Kagawa T.F."/>
            <person name="Liu W."/>
            <person name="Song Y."/>
            <person name="Salvetti E."/>
            <person name="Wrobel A."/>
            <person name="Rasinkangas P."/>
            <person name="Parkhill J."/>
            <person name="Rea M.C."/>
            <person name="O'Sullivan O."/>
            <person name="Ritari J."/>
            <person name="Douillard F.P."/>
            <person name="Paul Ross R."/>
            <person name="Yang R."/>
            <person name="Briner A.E."/>
            <person name="Felis G.E."/>
            <person name="de Vos W.M."/>
            <person name="Barrangou R."/>
            <person name="Klaenhammer T.R."/>
            <person name="Caufield P.W."/>
            <person name="Cui Y."/>
            <person name="Zhang H."/>
            <person name="O'Toole P.W."/>
        </authorList>
    </citation>
    <scope>NUCLEOTIDE SEQUENCE [LARGE SCALE GENOMIC DNA]</scope>
    <source>
        <strain evidence="3 4">DSM 15833</strain>
    </source>
</reference>
<keyword evidence="2" id="KW-1133">Transmembrane helix</keyword>
<dbReference type="Pfam" id="PF02325">
    <property type="entry name" value="CCB3_YggT"/>
    <property type="match status" value="1"/>
</dbReference>
<comment type="similarity">
    <text evidence="1">Belongs to the YggT family.</text>
</comment>
<sequence length="80" mass="9092">MAYFFRFYELAIVAYVLLSWFPGAYQTTFGRILTKLCEPYLSIFRFIPPILGLDFSPWVALIALQFVQMGAVGLLTGFGL</sequence>
<keyword evidence="2" id="KW-0812">Transmembrane</keyword>
<gene>
    <name evidence="3" type="ORF">FC36_GL000639</name>
</gene>
<accession>A0A0R1U314</accession>
<comment type="caution">
    <text evidence="3">The sequence shown here is derived from an EMBL/GenBank/DDBJ whole genome shotgun (WGS) entry which is preliminary data.</text>
</comment>
<dbReference type="AlphaFoldDB" id="A0A0R1U314"/>
<dbReference type="STRING" id="1423740.FC36_GL000639"/>
<name>A0A0R1U314_9LACO</name>
<evidence type="ECO:0000256" key="2">
    <source>
        <dbReference type="SAM" id="Phobius"/>
    </source>
</evidence>
<dbReference type="Proteomes" id="UP000051048">
    <property type="component" value="Unassembled WGS sequence"/>
</dbReference>
<dbReference type="InterPro" id="IPR003425">
    <property type="entry name" value="CCB3/YggT"/>
</dbReference>
<feature type="transmembrane region" description="Helical" evidence="2">
    <location>
        <begin position="7"/>
        <end position="25"/>
    </location>
</feature>
<protein>
    <recommendedName>
        <fullName evidence="5">YggT family protein</fullName>
    </recommendedName>
</protein>
<evidence type="ECO:0000256" key="1">
    <source>
        <dbReference type="ARBA" id="ARBA00010894"/>
    </source>
</evidence>
<dbReference type="PATRIC" id="fig|1423740.3.peg.685"/>
<keyword evidence="2" id="KW-0472">Membrane</keyword>
<dbReference type="PANTHER" id="PTHR33219:SF14">
    <property type="entry name" value="PROTEIN COFACTOR ASSEMBLY OF COMPLEX C SUBUNIT B CCB3, CHLOROPLASTIC-RELATED"/>
    <property type="match status" value="1"/>
</dbReference>
<dbReference type="PANTHER" id="PTHR33219">
    <property type="entry name" value="YLMG HOMOLOG PROTEIN 2, CHLOROPLASTIC"/>
    <property type="match status" value="1"/>
</dbReference>
<proteinExistence type="inferred from homology"/>
<organism evidence="3 4">
    <name type="scientific">Ligilactobacillus equi DSM 15833 = JCM 10991</name>
    <dbReference type="NCBI Taxonomy" id="1423740"/>
    <lineage>
        <taxon>Bacteria</taxon>
        <taxon>Bacillati</taxon>
        <taxon>Bacillota</taxon>
        <taxon>Bacilli</taxon>
        <taxon>Lactobacillales</taxon>
        <taxon>Lactobacillaceae</taxon>
        <taxon>Ligilactobacillus</taxon>
    </lineage>
</organism>
<feature type="transmembrane region" description="Helical" evidence="2">
    <location>
        <begin position="58"/>
        <end position="78"/>
    </location>
</feature>
<evidence type="ECO:0008006" key="5">
    <source>
        <dbReference type="Google" id="ProtNLM"/>
    </source>
</evidence>
<evidence type="ECO:0000313" key="3">
    <source>
        <dbReference type="EMBL" id="KRL85269.1"/>
    </source>
</evidence>
<dbReference type="GO" id="GO:0016020">
    <property type="term" value="C:membrane"/>
    <property type="evidence" value="ECO:0007669"/>
    <property type="project" value="InterPro"/>
</dbReference>
<dbReference type="EMBL" id="AZFH01000001">
    <property type="protein sequence ID" value="KRL85269.1"/>
    <property type="molecule type" value="Genomic_DNA"/>
</dbReference>
<evidence type="ECO:0000313" key="4">
    <source>
        <dbReference type="Proteomes" id="UP000051048"/>
    </source>
</evidence>